<protein>
    <submittedName>
        <fullName evidence="1">NADH dehydrogenase [ubiquinone] flavoprotein 1, mitochondrial</fullName>
    </submittedName>
</protein>
<proteinExistence type="predicted"/>
<dbReference type="EMBL" id="JAHQIW010006998">
    <property type="protein sequence ID" value="KAJ1371544.1"/>
    <property type="molecule type" value="Genomic_DNA"/>
</dbReference>
<gene>
    <name evidence="1" type="primary">NUO-1_1</name>
    <name evidence="1" type="ORF">KIN20_033512</name>
</gene>
<accession>A0AAD5R8I9</accession>
<keyword evidence="2" id="KW-1185">Reference proteome</keyword>
<dbReference type="Proteomes" id="UP001196413">
    <property type="component" value="Unassembled WGS sequence"/>
</dbReference>
<organism evidence="1 2">
    <name type="scientific">Parelaphostrongylus tenuis</name>
    <name type="common">Meningeal worm</name>
    <dbReference type="NCBI Taxonomy" id="148309"/>
    <lineage>
        <taxon>Eukaryota</taxon>
        <taxon>Metazoa</taxon>
        <taxon>Ecdysozoa</taxon>
        <taxon>Nematoda</taxon>
        <taxon>Chromadorea</taxon>
        <taxon>Rhabditida</taxon>
        <taxon>Rhabditina</taxon>
        <taxon>Rhabditomorpha</taxon>
        <taxon>Strongyloidea</taxon>
        <taxon>Metastrongylidae</taxon>
        <taxon>Parelaphostrongylus</taxon>
    </lineage>
</organism>
<dbReference type="AlphaFoldDB" id="A0AAD5R8I9"/>
<feature type="non-terminal residue" evidence="1">
    <location>
        <position position="1"/>
    </location>
</feature>
<sequence>FFVPSAFVEQQRLRQLHRRNPEKTTFGNLKDSDRIFTNLYGRHDYRLKGALSRVR</sequence>
<evidence type="ECO:0000313" key="2">
    <source>
        <dbReference type="Proteomes" id="UP001196413"/>
    </source>
</evidence>
<comment type="caution">
    <text evidence="1">The sequence shown here is derived from an EMBL/GenBank/DDBJ whole genome shotgun (WGS) entry which is preliminary data.</text>
</comment>
<reference evidence="1" key="1">
    <citation type="submission" date="2021-06" db="EMBL/GenBank/DDBJ databases">
        <title>Parelaphostrongylus tenuis whole genome reference sequence.</title>
        <authorList>
            <person name="Garwood T.J."/>
            <person name="Larsen P.A."/>
            <person name="Fountain-Jones N.M."/>
            <person name="Garbe J.R."/>
            <person name="Macchietto M.G."/>
            <person name="Kania S.A."/>
            <person name="Gerhold R.W."/>
            <person name="Richards J.E."/>
            <person name="Wolf T.M."/>
        </authorList>
    </citation>
    <scope>NUCLEOTIDE SEQUENCE</scope>
    <source>
        <strain evidence="1">MNPRO001-30</strain>
        <tissue evidence="1">Meninges</tissue>
    </source>
</reference>
<evidence type="ECO:0000313" key="1">
    <source>
        <dbReference type="EMBL" id="KAJ1371544.1"/>
    </source>
</evidence>
<name>A0AAD5R8I9_PARTN</name>